<comment type="caution">
    <text evidence="1">The sequence shown here is derived from an EMBL/GenBank/DDBJ whole genome shotgun (WGS) entry which is preliminary data.</text>
</comment>
<evidence type="ECO:0008006" key="3">
    <source>
        <dbReference type="Google" id="ProtNLM"/>
    </source>
</evidence>
<dbReference type="EMBL" id="PNCG01000010">
    <property type="protein sequence ID" value="TMP86802.1"/>
    <property type="molecule type" value="Genomic_DNA"/>
</dbReference>
<organism evidence="1 2">
    <name type="scientific">Pseudoalteromonas ruthenica</name>
    <dbReference type="NCBI Taxonomy" id="151081"/>
    <lineage>
        <taxon>Bacteria</taxon>
        <taxon>Pseudomonadati</taxon>
        <taxon>Pseudomonadota</taxon>
        <taxon>Gammaproteobacteria</taxon>
        <taxon>Alteromonadales</taxon>
        <taxon>Pseudoalteromonadaceae</taxon>
        <taxon>Pseudoalteromonas</taxon>
    </lineage>
</organism>
<accession>A0A5S3Z3J8</accession>
<reference evidence="1 2" key="1">
    <citation type="submission" date="2017-12" db="EMBL/GenBank/DDBJ databases">
        <authorList>
            <person name="Paulsen S."/>
            <person name="Gram L.K."/>
        </authorList>
    </citation>
    <scope>NUCLEOTIDE SEQUENCE [LARGE SCALE GENOMIC DNA]</scope>
    <source>
        <strain evidence="1 2">S2897</strain>
    </source>
</reference>
<protein>
    <recommendedName>
        <fullName evidence="3">DUF600 domain-containing protein</fullName>
    </recommendedName>
</protein>
<proteinExistence type="predicted"/>
<evidence type="ECO:0000313" key="1">
    <source>
        <dbReference type="EMBL" id="TMP86802.1"/>
    </source>
</evidence>
<sequence length="130" mass="15689">MNISVERLQQIADLFLRCKDVVGNPWTAFAFVFEFNEGHIANSGFLYNNDKVEPATARIEDDLLLLEDTLLEFREEVYEQCDWRFIKLLFQMDGETERFKIDFEFEDKNRWEIHPGNMMEMREELRPHFD</sequence>
<reference evidence="2" key="2">
    <citation type="submission" date="2019-06" db="EMBL/GenBank/DDBJ databases">
        <title>Co-occurence of chitin degradation, pigmentation and bioactivity in marine Pseudoalteromonas.</title>
        <authorList>
            <person name="Sonnenschein E.C."/>
            <person name="Bech P.K."/>
        </authorList>
    </citation>
    <scope>NUCLEOTIDE SEQUENCE [LARGE SCALE GENOMIC DNA]</scope>
    <source>
        <strain evidence="2">S2897</strain>
    </source>
</reference>
<dbReference type="RefSeq" id="WP_138548091.1">
    <property type="nucleotide sequence ID" value="NZ_PNBS01000002.1"/>
</dbReference>
<name>A0A5S3Z3J8_9GAMM</name>
<dbReference type="Proteomes" id="UP000305874">
    <property type="component" value="Unassembled WGS sequence"/>
</dbReference>
<dbReference type="AlphaFoldDB" id="A0A5S3Z3J8"/>
<gene>
    <name evidence="1" type="ORF">CWC05_09980</name>
</gene>
<evidence type="ECO:0000313" key="2">
    <source>
        <dbReference type="Proteomes" id="UP000305874"/>
    </source>
</evidence>